<dbReference type="AlphaFoldDB" id="A0A5S5C1Z3"/>
<protein>
    <submittedName>
        <fullName evidence="1">Uncharacterized protein</fullName>
    </submittedName>
</protein>
<evidence type="ECO:0000313" key="1">
    <source>
        <dbReference type="EMBL" id="TYP73324.1"/>
    </source>
</evidence>
<reference evidence="1 2" key="1">
    <citation type="submission" date="2019-07" db="EMBL/GenBank/DDBJ databases">
        <title>Genomic Encyclopedia of Type Strains, Phase III (KMG-III): the genomes of soil and plant-associated and newly described type strains.</title>
        <authorList>
            <person name="Whitman W."/>
        </authorList>
    </citation>
    <scope>NUCLEOTIDE SEQUENCE [LARGE SCALE GENOMIC DNA]</scope>
    <source>
        <strain evidence="1 2">BL24</strain>
    </source>
</reference>
<evidence type="ECO:0000313" key="2">
    <source>
        <dbReference type="Proteomes" id="UP000323257"/>
    </source>
</evidence>
<gene>
    <name evidence="1" type="ORF">BCM02_107308</name>
</gene>
<organism evidence="1 2">
    <name type="scientific">Paenibacillus methanolicus</name>
    <dbReference type="NCBI Taxonomy" id="582686"/>
    <lineage>
        <taxon>Bacteria</taxon>
        <taxon>Bacillati</taxon>
        <taxon>Bacillota</taxon>
        <taxon>Bacilli</taxon>
        <taxon>Bacillales</taxon>
        <taxon>Paenibacillaceae</taxon>
        <taxon>Paenibacillus</taxon>
    </lineage>
</organism>
<keyword evidence="2" id="KW-1185">Reference proteome</keyword>
<comment type="caution">
    <text evidence="1">The sequence shown here is derived from an EMBL/GenBank/DDBJ whole genome shotgun (WGS) entry which is preliminary data.</text>
</comment>
<dbReference type="Proteomes" id="UP000323257">
    <property type="component" value="Unassembled WGS sequence"/>
</dbReference>
<dbReference type="EMBL" id="VNHS01000007">
    <property type="protein sequence ID" value="TYP73324.1"/>
    <property type="molecule type" value="Genomic_DNA"/>
</dbReference>
<sequence>MIWIVLIAIASCVIFIVYQSYPRTIDVTLTGVRYQLGAKGAKVEEEPATVVIKGKLHAKLKGQRTFRGEVTIVGEQIPVPADQRQVEIRFAEEGWGAIAYPYFIYDERGAVSGSNIYNSHLLFANKDFSQVSLLLAEQVPESKDGLSAHTLWDAEHGWVLSAPAATREEGLAISNVLMREYLKTYGELE</sequence>
<name>A0A5S5C1Z3_9BACL</name>
<accession>A0A5S5C1Z3</accession>
<proteinExistence type="predicted"/>